<accession>A0A3M0D0K0</accession>
<feature type="transmembrane region" description="Helical" evidence="1">
    <location>
        <begin position="52"/>
        <end position="71"/>
    </location>
</feature>
<gene>
    <name evidence="3" type="ORF">ATH50_2477</name>
    <name evidence="2" type="ORF">DU502_01220</name>
</gene>
<dbReference type="KEGG" id="haer:DU502_01220"/>
<keyword evidence="1" id="KW-1133">Transmembrane helix</keyword>
<dbReference type="AlphaFoldDB" id="A0A3M0D0K0"/>
<dbReference type="GeneID" id="38469864"/>
<proteinExistence type="predicted"/>
<keyword evidence="5" id="KW-1185">Reference proteome</keyword>
<evidence type="ECO:0000256" key="1">
    <source>
        <dbReference type="SAM" id="Phobius"/>
    </source>
</evidence>
<keyword evidence="1" id="KW-0472">Membrane</keyword>
<name>A0A3M0D0K0_9EURY</name>
<dbReference type="Proteomes" id="UP000277326">
    <property type="component" value="Unassembled WGS sequence"/>
</dbReference>
<dbReference type="EMBL" id="REFS01000005">
    <property type="protein sequence ID" value="RMB13146.1"/>
    <property type="molecule type" value="Genomic_DNA"/>
</dbReference>
<reference evidence="2 5" key="2">
    <citation type="submission" date="2018-07" db="EMBL/GenBank/DDBJ databases">
        <title>Genome sequences of Haloplanus aerogenes JCM 16430T.</title>
        <authorList>
            <person name="Kim Y.B."/>
            <person name="Roh S.W."/>
        </authorList>
    </citation>
    <scope>NUCLEOTIDE SEQUENCE [LARGE SCALE GENOMIC DNA]</scope>
    <source>
        <strain evidence="2 5">JCM 16430</strain>
    </source>
</reference>
<evidence type="ECO:0000313" key="4">
    <source>
        <dbReference type="Proteomes" id="UP000277326"/>
    </source>
</evidence>
<dbReference type="EMBL" id="CP034145">
    <property type="protein sequence ID" value="AZH24077.1"/>
    <property type="molecule type" value="Genomic_DNA"/>
</dbReference>
<keyword evidence="1" id="KW-0812">Transmembrane</keyword>
<reference evidence="3 4" key="1">
    <citation type="journal article" date="2015" name="Stand. Genomic Sci.">
        <title>Genomic Encyclopedia of Bacterial and Archaeal Type Strains, Phase III: the genomes of soil and plant-associated and newly described type strains.</title>
        <authorList>
            <person name="Whitman W.B."/>
            <person name="Woyke T."/>
            <person name="Klenk H.P."/>
            <person name="Zhou Y."/>
            <person name="Lilburn T.G."/>
            <person name="Beck B.J."/>
            <person name="De Vos P."/>
            <person name="Vandamme P."/>
            <person name="Eisen J.A."/>
            <person name="Garrity G."/>
            <person name="Hugenholtz P."/>
            <person name="Kyrpides N.C."/>
        </authorList>
    </citation>
    <scope>NUCLEOTIDE SEQUENCE [LARGE SCALE GENOMIC DNA]</scope>
    <source>
        <strain evidence="3 4">CGMCC 1.10124</strain>
    </source>
</reference>
<sequence length="72" mass="7810">MNGALVLTGLLLIAVGAAMMVFPLRVRSYVPPRQWRQDPERAERRQVRRARAIGGLIAVGFGCPALLAGLVL</sequence>
<protein>
    <submittedName>
        <fullName evidence="3">Uncharacterized protein</fullName>
    </submittedName>
</protein>
<dbReference type="Proteomes" id="UP000282007">
    <property type="component" value="Chromosome"/>
</dbReference>
<evidence type="ECO:0000313" key="3">
    <source>
        <dbReference type="EMBL" id="RMB13146.1"/>
    </source>
</evidence>
<dbReference type="OrthoDB" id="293452at2157"/>
<evidence type="ECO:0000313" key="5">
    <source>
        <dbReference type="Proteomes" id="UP000282007"/>
    </source>
</evidence>
<organism evidence="3 4">
    <name type="scientific">Haloplanus aerogenes</name>
    <dbReference type="NCBI Taxonomy" id="660522"/>
    <lineage>
        <taxon>Archaea</taxon>
        <taxon>Methanobacteriati</taxon>
        <taxon>Methanobacteriota</taxon>
        <taxon>Stenosarchaea group</taxon>
        <taxon>Halobacteria</taxon>
        <taxon>Halobacteriales</taxon>
        <taxon>Haloferacaceae</taxon>
        <taxon>Haloplanus</taxon>
    </lineage>
</organism>
<reference evidence="3" key="3">
    <citation type="submission" date="2018-10" db="EMBL/GenBank/DDBJ databases">
        <authorList>
            <person name="Whitman W."/>
            <person name="Huntemann M."/>
            <person name="Clum A."/>
            <person name="Pillay M."/>
            <person name="Palaniappan K."/>
            <person name="Varghese N."/>
            <person name="Mikhailova N."/>
            <person name="Stamatis D."/>
            <person name="Reddy T."/>
            <person name="Daum C."/>
            <person name="Shapiro N."/>
            <person name="Ivanova N."/>
            <person name="Kyrpides N."/>
            <person name="Woyke T."/>
        </authorList>
    </citation>
    <scope>NUCLEOTIDE SEQUENCE</scope>
    <source>
        <strain evidence="3">CGMCC 1.10124</strain>
    </source>
</reference>
<dbReference type="RefSeq" id="WP_121921086.1">
    <property type="nucleotide sequence ID" value="NZ_CP034145.1"/>
</dbReference>
<evidence type="ECO:0000313" key="2">
    <source>
        <dbReference type="EMBL" id="AZH24077.1"/>
    </source>
</evidence>